<dbReference type="AlphaFoldDB" id="Q1AR98"/>
<reference evidence="2 3" key="1">
    <citation type="submission" date="2006-06" db="EMBL/GenBank/DDBJ databases">
        <title>Complete sequence of Rubrobacter xylanophilus DSM 9941.</title>
        <authorList>
            <consortium name="US DOE Joint Genome Institute"/>
            <person name="Copeland A."/>
            <person name="Lucas S."/>
            <person name="Lapidus A."/>
            <person name="Barry K."/>
            <person name="Detter J.C."/>
            <person name="Glavina del Rio T."/>
            <person name="Hammon N."/>
            <person name="Israni S."/>
            <person name="Dalin E."/>
            <person name="Tice H."/>
            <person name="Pitluck S."/>
            <person name="Munk A.C."/>
            <person name="Brettin T."/>
            <person name="Bruce D."/>
            <person name="Han C."/>
            <person name="Tapia R."/>
            <person name="Gilna P."/>
            <person name="Schmutz J."/>
            <person name="Larimer F."/>
            <person name="Land M."/>
            <person name="Hauser L."/>
            <person name="Kyrpides N."/>
            <person name="Lykidis A."/>
            <person name="da Costa M.S."/>
            <person name="Rainey F.A."/>
            <person name="Empadinhas N."/>
            <person name="Jolivet E."/>
            <person name="Battista J.R."/>
            <person name="Richardson P."/>
        </authorList>
    </citation>
    <scope>NUCLEOTIDE SEQUENCE [LARGE SCALE GENOMIC DNA]</scope>
    <source>
        <strain evidence="3">DSM 9941 / JCM 11954 / NBRC 16129 / PRD-1</strain>
    </source>
</reference>
<evidence type="ECO:0000313" key="2">
    <source>
        <dbReference type="EMBL" id="ABG06080.1"/>
    </source>
</evidence>
<organism evidence="2 3">
    <name type="scientific">Rubrobacter xylanophilus (strain DSM 9941 / JCM 11954 / NBRC 16129 / PRD-1)</name>
    <dbReference type="NCBI Taxonomy" id="266117"/>
    <lineage>
        <taxon>Bacteria</taxon>
        <taxon>Bacillati</taxon>
        <taxon>Actinomycetota</taxon>
        <taxon>Rubrobacteria</taxon>
        <taxon>Rubrobacterales</taxon>
        <taxon>Rubrobacteraceae</taxon>
        <taxon>Rubrobacter</taxon>
    </lineage>
</organism>
<dbReference type="STRING" id="266117.Rxyl_3174"/>
<keyword evidence="1" id="KW-0812">Transmembrane</keyword>
<keyword evidence="1" id="KW-0472">Membrane</keyword>
<sequence>MRPPVRNLLVLGAAWGALLALPPAALMAGEPGAAPLAALLGAALAGALGTLAAARALSGGRGGFRALLGFGALQGLSGGGVAAVLVWGVMAVSIAGLSPAEPGGLSALMRPAVFVGSFFVALSAFVYALLAGLLLGPVLGLLVIRLLRKGEA</sequence>
<feature type="transmembrane region" description="Helical" evidence="1">
    <location>
        <begin position="66"/>
        <end position="94"/>
    </location>
</feature>
<keyword evidence="3" id="KW-1185">Reference proteome</keyword>
<dbReference type="Proteomes" id="UP000006637">
    <property type="component" value="Chromosome"/>
</dbReference>
<name>Q1AR98_RUBXD</name>
<dbReference type="KEGG" id="rxy:Rxyl_3174"/>
<evidence type="ECO:0000256" key="1">
    <source>
        <dbReference type="SAM" id="Phobius"/>
    </source>
</evidence>
<gene>
    <name evidence="2" type="ordered locus">Rxyl_3174</name>
</gene>
<dbReference type="EMBL" id="CP000386">
    <property type="protein sequence ID" value="ABG06080.1"/>
    <property type="molecule type" value="Genomic_DNA"/>
</dbReference>
<dbReference type="HOGENOM" id="CLU_1720998_0_0_11"/>
<evidence type="ECO:0000313" key="3">
    <source>
        <dbReference type="Proteomes" id="UP000006637"/>
    </source>
</evidence>
<accession>Q1AR98</accession>
<feature type="transmembrane region" description="Helical" evidence="1">
    <location>
        <begin position="37"/>
        <end position="54"/>
    </location>
</feature>
<protein>
    <submittedName>
        <fullName evidence="2">Uncharacterized protein</fullName>
    </submittedName>
</protein>
<keyword evidence="1" id="KW-1133">Transmembrane helix</keyword>
<proteinExistence type="predicted"/>
<feature type="transmembrane region" description="Helical" evidence="1">
    <location>
        <begin position="114"/>
        <end position="147"/>
    </location>
</feature>